<dbReference type="Pfam" id="PF05033">
    <property type="entry name" value="Pre-SET"/>
    <property type="match status" value="1"/>
</dbReference>
<evidence type="ECO:0000259" key="10">
    <source>
        <dbReference type="PROSITE" id="PS50013"/>
    </source>
</evidence>
<comment type="caution">
    <text evidence="14">The sequence shown here is derived from an EMBL/GenBank/DDBJ whole genome shotgun (WGS) entry which is preliminary data.</text>
</comment>
<dbReference type="SMART" id="SM00317">
    <property type="entry name" value="SET"/>
    <property type="match status" value="1"/>
</dbReference>
<dbReference type="GO" id="GO:0046974">
    <property type="term" value="F:histone H3K9 methyltransferase activity"/>
    <property type="evidence" value="ECO:0007669"/>
    <property type="project" value="TreeGrafter"/>
</dbReference>
<dbReference type="InterPro" id="IPR003616">
    <property type="entry name" value="Post-SET_dom"/>
</dbReference>
<keyword evidence="8" id="KW-0137">Centromere</keyword>
<dbReference type="InterPro" id="IPR000953">
    <property type="entry name" value="Chromo/chromo_shadow_dom"/>
</dbReference>
<evidence type="ECO:0000256" key="3">
    <source>
        <dbReference type="ARBA" id="ARBA00022603"/>
    </source>
</evidence>
<evidence type="ECO:0000259" key="12">
    <source>
        <dbReference type="PROSITE" id="PS50867"/>
    </source>
</evidence>
<keyword evidence="7" id="KW-0862">Zinc</keyword>
<dbReference type="SMART" id="SM00468">
    <property type="entry name" value="PreSET"/>
    <property type="match status" value="1"/>
</dbReference>
<feature type="region of interest" description="Disordered" evidence="9">
    <location>
        <begin position="188"/>
        <end position="274"/>
    </location>
</feature>
<feature type="compositionally biased region" description="Low complexity" evidence="9">
    <location>
        <begin position="125"/>
        <end position="148"/>
    </location>
</feature>
<dbReference type="SUPFAM" id="SSF54160">
    <property type="entry name" value="Chromo domain-like"/>
    <property type="match status" value="1"/>
</dbReference>
<keyword evidence="15" id="KW-1185">Reference proteome</keyword>
<dbReference type="PROSITE" id="PS50280">
    <property type="entry name" value="SET"/>
    <property type="match status" value="1"/>
</dbReference>
<dbReference type="InterPro" id="IPR016197">
    <property type="entry name" value="Chromo-like_dom_sf"/>
</dbReference>
<keyword evidence="4" id="KW-0808">Transferase</keyword>
<proteinExistence type="predicted"/>
<dbReference type="Gene3D" id="2.170.270.10">
    <property type="entry name" value="SET domain"/>
    <property type="match status" value="1"/>
</dbReference>
<dbReference type="InterPro" id="IPR001214">
    <property type="entry name" value="SET_dom"/>
</dbReference>
<keyword evidence="3" id="KW-0489">Methyltransferase</keyword>
<accession>A0AA35XCL0</accession>
<dbReference type="GO" id="GO:0008270">
    <property type="term" value="F:zinc ion binding"/>
    <property type="evidence" value="ECO:0007669"/>
    <property type="project" value="InterPro"/>
</dbReference>
<gene>
    <name evidence="14" type="ORF">GBAR_LOCUS28701</name>
</gene>
<dbReference type="EMBL" id="CASHTH010004017">
    <property type="protein sequence ID" value="CAI8052509.1"/>
    <property type="molecule type" value="Genomic_DNA"/>
</dbReference>
<dbReference type="AlphaFoldDB" id="A0AA35XCL0"/>
<keyword evidence="2" id="KW-0158">Chromosome</keyword>
<dbReference type="PROSITE" id="PS50867">
    <property type="entry name" value="PRE_SET"/>
    <property type="match status" value="1"/>
</dbReference>
<dbReference type="Proteomes" id="UP001174909">
    <property type="component" value="Unassembled WGS sequence"/>
</dbReference>
<dbReference type="PANTHER" id="PTHR46223:SF4">
    <property type="entry name" value="HISTONE-LYSINE N-METHYLTRANSFERASE-RELATED"/>
    <property type="match status" value="1"/>
</dbReference>
<feature type="compositionally biased region" description="Basic residues" evidence="9">
    <location>
        <begin position="32"/>
        <end position="47"/>
    </location>
</feature>
<dbReference type="GO" id="GO:0000775">
    <property type="term" value="C:chromosome, centromeric region"/>
    <property type="evidence" value="ECO:0007669"/>
    <property type="project" value="UniProtKB-SubCell"/>
</dbReference>
<dbReference type="PROSITE" id="PS50868">
    <property type="entry name" value="POST_SET"/>
    <property type="match status" value="1"/>
</dbReference>
<feature type="compositionally biased region" description="Low complexity" evidence="9">
    <location>
        <begin position="450"/>
        <end position="463"/>
    </location>
</feature>
<feature type="domain" description="Pre-SET" evidence="12">
    <location>
        <begin position="627"/>
        <end position="691"/>
    </location>
</feature>
<dbReference type="InterPro" id="IPR007728">
    <property type="entry name" value="Pre-SET_dom"/>
</dbReference>
<feature type="region of interest" description="Disordered" evidence="9">
    <location>
        <begin position="442"/>
        <end position="509"/>
    </location>
</feature>
<evidence type="ECO:0000256" key="4">
    <source>
        <dbReference type="ARBA" id="ARBA00022679"/>
    </source>
</evidence>
<dbReference type="PANTHER" id="PTHR46223">
    <property type="entry name" value="HISTONE-LYSINE N-METHYLTRANSFERASE SUV39H"/>
    <property type="match status" value="1"/>
</dbReference>
<evidence type="ECO:0000256" key="5">
    <source>
        <dbReference type="ARBA" id="ARBA00022691"/>
    </source>
</evidence>
<keyword evidence="5" id="KW-0949">S-adenosyl-L-methionine</keyword>
<dbReference type="SUPFAM" id="SSF82199">
    <property type="entry name" value="SET domain"/>
    <property type="match status" value="1"/>
</dbReference>
<feature type="region of interest" description="Disordered" evidence="9">
    <location>
        <begin position="1"/>
        <end position="60"/>
    </location>
</feature>
<dbReference type="SMART" id="SM00298">
    <property type="entry name" value="CHROMO"/>
    <property type="match status" value="1"/>
</dbReference>
<feature type="region of interest" description="Disordered" evidence="9">
    <location>
        <begin position="122"/>
        <end position="175"/>
    </location>
</feature>
<feature type="compositionally biased region" description="Polar residues" evidence="9">
    <location>
        <begin position="195"/>
        <end position="208"/>
    </location>
</feature>
<keyword evidence="6" id="KW-0479">Metal-binding</keyword>
<comment type="subcellular location">
    <subcellularLocation>
        <location evidence="1">Chromosome</location>
        <location evidence="1">Centromere</location>
    </subcellularLocation>
</comment>
<dbReference type="GO" id="GO:0005634">
    <property type="term" value="C:nucleus"/>
    <property type="evidence" value="ECO:0007669"/>
    <property type="project" value="InterPro"/>
</dbReference>
<evidence type="ECO:0000259" key="13">
    <source>
        <dbReference type="PROSITE" id="PS50868"/>
    </source>
</evidence>
<feature type="compositionally biased region" description="Polar residues" evidence="9">
    <location>
        <begin position="1"/>
        <end position="13"/>
    </location>
</feature>
<evidence type="ECO:0000256" key="7">
    <source>
        <dbReference type="ARBA" id="ARBA00022833"/>
    </source>
</evidence>
<evidence type="ECO:0000256" key="6">
    <source>
        <dbReference type="ARBA" id="ARBA00022723"/>
    </source>
</evidence>
<evidence type="ECO:0000256" key="9">
    <source>
        <dbReference type="SAM" id="MobiDB-lite"/>
    </source>
</evidence>
<evidence type="ECO:0000313" key="15">
    <source>
        <dbReference type="Proteomes" id="UP001174909"/>
    </source>
</evidence>
<dbReference type="PROSITE" id="PS50013">
    <property type="entry name" value="CHROMO_2"/>
    <property type="match status" value="1"/>
</dbReference>
<name>A0AA35XCL0_GEOBA</name>
<sequence length="842" mass="92627">MATQSTRSKPTSRLSKERATSSMAAPRLDKGKGKKPISSKTTSKKGKAPSPTVATDEEEYEVESIRAHQWSEEYQEYEYLLKWKGYGEEENSWVLASGMNCWDLLQSYLGKNVFVNPSNLSHTTATPVVPPNSASSSSSTKAKVHSMSGSSKVRARSKAKPGRSNQPDDSSLPANDILVSNTLHSKGTLRLHLSEPTSGTSRRLSSFSHQHRRATEKDRVKKGAHFSTPKLLPSSSVRFREQQQRPKSASSRSRQKVKDILKQRKGRSGGDFVLTSPSVSPLLSSCDDSSSLVSDGSFSVDDSFRLHLDSDEDSSVSGNRSSLSGETPLPSLEQPPMVKGHSRVQINVCSSRIKRTLNGLNHSVLQRNNRVETIGKSLLPNGHTANDKNVVLNGHAANGKKLVLGGHPMNSKKAVLNTHAANGKMVVLNGRTPNGKKVVLKKKNGIVCHTPTSTTQSTATENSSDSESWSKRRLRKRAHSSSPTPSLELVPSSGSSTSGSGGHAEVSSTTSSLNAKAYLTPTFSLPPTPPPQPSLLQTVQLSSPTTAPVSLDPVYSQPLIPNPEYQQELLEWQFMLNQQCRKNEAFILVENRIDQAPIPWTFKYITSNLYGEGVPNPQSSEVGSTVCGCNCYLMGKKCSPKNQYCCPKMAGAEFPYSLAGKIRLPPGNPIYECNSRCNCPQDCINRIVQCGRKINMCIFRTPNGRGWGVKTMEPIKPNTFVTEYVGEVVTTEEAERRGELYDQEGRTYLFDLDFNCDDNAFTIDAAHYGNISHFFNHSCNPNLRVYSVWIDTLDERLPRIAFFSTQNISTGQELTFDYQMNQDEQGQVECLCGEANCCGYLY</sequence>
<feature type="compositionally biased region" description="Polar residues" evidence="9">
    <location>
        <begin position="163"/>
        <end position="175"/>
    </location>
</feature>
<protein>
    <submittedName>
        <fullName evidence="14">Histone-lysine N-methyltransferase SUV39H2</fullName>
    </submittedName>
</protein>
<dbReference type="InterPro" id="IPR023780">
    <property type="entry name" value="Chromo_domain"/>
</dbReference>
<organism evidence="14 15">
    <name type="scientific">Geodia barretti</name>
    <name type="common">Barrett's horny sponge</name>
    <dbReference type="NCBI Taxonomy" id="519541"/>
    <lineage>
        <taxon>Eukaryota</taxon>
        <taxon>Metazoa</taxon>
        <taxon>Porifera</taxon>
        <taxon>Demospongiae</taxon>
        <taxon>Heteroscleromorpha</taxon>
        <taxon>Tetractinellida</taxon>
        <taxon>Astrophorina</taxon>
        <taxon>Geodiidae</taxon>
        <taxon>Geodia</taxon>
    </lineage>
</organism>
<feature type="domain" description="Post-SET" evidence="13">
    <location>
        <begin position="826"/>
        <end position="842"/>
    </location>
</feature>
<evidence type="ECO:0000256" key="8">
    <source>
        <dbReference type="ARBA" id="ARBA00023328"/>
    </source>
</evidence>
<dbReference type="CDD" id="cd10542">
    <property type="entry name" value="SET_SUV39H"/>
    <property type="match status" value="1"/>
</dbReference>
<evidence type="ECO:0000313" key="14">
    <source>
        <dbReference type="EMBL" id="CAI8052509.1"/>
    </source>
</evidence>
<dbReference type="InterPro" id="IPR050973">
    <property type="entry name" value="H3K9_Histone-Lys_N-MTase"/>
</dbReference>
<feature type="region of interest" description="Disordered" evidence="9">
    <location>
        <begin position="310"/>
        <end position="341"/>
    </location>
</feature>
<feature type="domain" description="SET" evidence="11">
    <location>
        <begin position="694"/>
        <end position="819"/>
    </location>
</feature>
<dbReference type="Pfam" id="PF00385">
    <property type="entry name" value="Chromo"/>
    <property type="match status" value="1"/>
</dbReference>
<dbReference type="GO" id="GO:0032259">
    <property type="term" value="P:methylation"/>
    <property type="evidence" value="ECO:0007669"/>
    <property type="project" value="UniProtKB-KW"/>
</dbReference>
<dbReference type="Pfam" id="PF00856">
    <property type="entry name" value="SET"/>
    <property type="match status" value="1"/>
</dbReference>
<evidence type="ECO:0000256" key="2">
    <source>
        <dbReference type="ARBA" id="ARBA00022454"/>
    </source>
</evidence>
<dbReference type="Gene3D" id="2.40.50.40">
    <property type="match status" value="1"/>
</dbReference>
<dbReference type="InterPro" id="IPR046341">
    <property type="entry name" value="SET_dom_sf"/>
</dbReference>
<evidence type="ECO:0000256" key="1">
    <source>
        <dbReference type="ARBA" id="ARBA00004584"/>
    </source>
</evidence>
<evidence type="ECO:0000259" key="11">
    <source>
        <dbReference type="PROSITE" id="PS50280"/>
    </source>
</evidence>
<feature type="compositionally biased region" description="Low complexity" evidence="9">
    <location>
        <begin position="315"/>
        <end position="324"/>
    </location>
</feature>
<reference evidence="14" key="1">
    <citation type="submission" date="2023-03" db="EMBL/GenBank/DDBJ databases">
        <authorList>
            <person name="Steffen K."/>
            <person name="Cardenas P."/>
        </authorList>
    </citation>
    <scope>NUCLEOTIDE SEQUENCE</scope>
</reference>
<feature type="domain" description="Chromo" evidence="10">
    <location>
        <begin position="60"/>
        <end position="108"/>
    </location>
</feature>